<keyword evidence="14" id="KW-1185">Reference proteome</keyword>
<evidence type="ECO:0000256" key="5">
    <source>
        <dbReference type="ARBA" id="ARBA00022737"/>
    </source>
</evidence>
<dbReference type="SUPFAM" id="SSF103506">
    <property type="entry name" value="Mitochondrial carrier"/>
    <property type="match status" value="1"/>
</dbReference>
<sequence>LQTRLQAGKGYGNTLKCFLTVYRNESVTGFFKGMSFPMATMGINSSVVFGVFSSTQRFLTRLRHGDAAVAPSLADMTVASAVAGVVSVGISTPVDLVKTRLQMQTQPYIKANVTLKPTAPGFSVYRGSIHCFRTILQKEGIAGIYRGTVAMLLRDVPGYCVYFIPYAMFCDWITPEGRISPSPFSVWLAGGVAGAISWGLCTPMDVVKSRIQADGVYLNQYKGTLDCILQSYQNEGLKVFFRGLTVNTVRGFPTSAAMFLGYELSLKAMKRDQTETNP</sequence>
<evidence type="ECO:0000256" key="2">
    <source>
        <dbReference type="ARBA" id="ARBA00006375"/>
    </source>
</evidence>
<evidence type="ECO:0000256" key="3">
    <source>
        <dbReference type="ARBA" id="ARBA00022448"/>
    </source>
</evidence>
<comment type="caution">
    <text evidence="13">The sequence shown here is derived from an EMBL/GenBank/DDBJ whole genome shotgun (WGS) entry which is preliminary data.</text>
</comment>
<comment type="subcellular location">
    <subcellularLocation>
        <location evidence="1">Mitochondrion inner membrane</location>
        <topology evidence="1">Multi-pass membrane protein</topology>
    </subcellularLocation>
</comment>
<evidence type="ECO:0000256" key="4">
    <source>
        <dbReference type="ARBA" id="ARBA00022692"/>
    </source>
</evidence>
<feature type="non-terminal residue" evidence="13">
    <location>
        <position position="1"/>
    </location>
</feature>
<dbReference type="GO" id="GO:0022857">
    <property type="term" value="F:transmembrane transporter activity"/>
    <property type="evidence" value="ECO:0007669"/>
    <property type="project" value="TreeGrafter"/>
</dbReference>
<evidence type="ECO:0000256" key="7">
    <source>
        <dbReference type="ARBA" id="ARBA00022989"/>
    </source>
</evidence>
<feature type="non-terminal residue" evidence="13">
    <location>
        <position position="278"/>
    </location>
</feature>
<keyword evidence="3 12" id="KW-0813">Transport</keyword>
<dbReference type="GO" id="GO:0005743">
    <property type="term" value="C:mitochondrial inner membrane"/>
    <property type="evidence" value="ECO:0007669"/>
    <property type="project" value="UniProtKB-SubCell"/>
</dbReference>
<name>A0A851CTA6_CALVR</name>
<keyword evidence="4 11" id="KW-0812">Transmembrane</keyword>
<dbReference type="InterPro" id="IPR018108">
    <property type="entry name" value="MCP_transmembrane"/>
</dbReference>
<dbReference type="PANTHER" id="PTHR45624:SF7">
    <property type="entry name" value="SOLUTE CARRIER FAMILY 25 MEMBER 48"/>
    <property type="match status" value="1"/>
</dbReference>
<proteinExistence type="inferred from homology"/>
<comment type="similarity">
    <text evidence="2 12">Belongs to the mitochondrial carrier (TC 2.A.29) family.</text>
</comment>
<reference evidence="13" key="1">
    <citation type="submission" date="2019-10" db="EMBL/GenBank/DDBJ databases">
        <title>Bird 10,000 Genomes (B10K) Project - Family phase.</title>
        <authorList>
            <person name="Zhang G."/>
        </authorList>
    </citation>
    <scope>NUCLEOTIDE SEQUENCE</scope>
    <source>
        <strain evidence="13">B10K-DU-002-55</strain>
        <tissue evidence="13">Muscle</tissue>
    </source>
</reference>
<dbReference type="PROSITE" id="PS50920">
    <property type="entry name" value="SOLCAR"/>
    <property type="match status" value="3"/>
</dbReference>
<keyword evidence="7" id="KW-1133">Transmembrane helix</keyword>
<dbReference type="Pfam" id="PF00153">
    <property type="entry name" value="Mito_carr"/>
    <property type="match status" value="3"/>
</dbReference>
<evidence type="ECO:0000256" key="6">
    <source>
        <dbReference type="ARBA" id="ARBA00022792"/>
    </source>
</evidence>
<evidence type="ECO:0000313" key="13">
    <source>
        <dbReference type="EMBL" id="NWI59503.1"/>
    </source>
</evidence>
<evidence type="ECO:0000256" key="11">
    <source>
        <dbReference type="PROSITE-ProRule" id="PRU00282"/>
    </source>
</evidence>
<dbReference type="InterPro" id="IPR050567">
    <property type="entry name" value="Mitochondrial_Carrier"/>
</dbReference>
<dbReference type="InterPro" id="IPR023395">
    <property type="entry name" value="MCP_dom_sf"/>
</dbReference>
<gene>
    <name evidence="13" type="primary">Slc25a48</name>
    <name evidence="13" type="ORF">CALVIR_R05937</name>
</gene>
<dbReference type="PANTHER" id="PTHR45624">
    <property type="entry name" value="MITOCHONDRIAL BASIC AMINO ACIDS TRANSPORTER-RELATED"/>
    <property type="match status" value="1"/>
</dbReference>
<keyword evidence="8" id="KW-0496">Mitochondrion</keyword>
<dbReference type="FunFam" id="1.50.40.10:FF:000058">
    <property type="entry name" value="Solute carrier family 25 member 48"/>
    <property type="match status" value="1"/>
</dbReference>
<organism evidence="13 14">
    <name type="scientific">Calyptomena viridis</name>
    <name type="common">Lesser green broadbill</name>
    <dbReference type="NCBI Taxonomy" id="135972"/>
    <lineage>
        <taxon>Eukaryota</taxon>
        <taxon>Metazoa</taxon>
        <taxon>Chordata</taxon>
        <taxon>Craniata</taxon>
        <taxon>Vertebrata</taxon>
        <taxon>Euteleostomi</taxon>
        <taxon>Archelosauria</taxon>
        <taxon>Archosauria</taxon>
        <taxon>Dinosauria</taxon>
        <taxon>Saurischia</taxon>
        <taxon>Theropoda</taxon>
        <taxon>Coelurosauria</taxon>
        <taxon>Aves</taxon>
        <taxon>Neognathae</taxon>
        <taxon>Neoaves</taxon>
        <taxon>Telluraves</taxon>
        <taxon>Australaves</taxon>
        <taxon>Passeriformes</taxon>
        <taxon>Eurylaimidae</taxon>
        <taxon>Calyptomena</taxon>
    </lineage>
</organism>
<keyword evidence="9 11" id="KW-0472">Membrane</keyword>
<dbReference type="Proteomes" id="UP000642973">
    <property type="component" value="Unassembled WGS sequence"/>
</dbReference>
<protein>
    <recommendedName>
        <fullName evidence="10">Solute carrier family 25 member 48</fullName>
    </recommendedName>
</protein>
<feature type="repeat" description="Solcar" evidence="11">
    <location>
        <begin position="1"/>
        <end position="58"/>
    </location>
</feature>
<evidence type="ECO:0000256" key="1">
    <source>
        <dbReference type="ARBA" id="ARBA00004448"/>
    </source>
</evidence>
<evidence type="ECO:0000256" key="12">
    <source>
        <dbReference type="RuleBase" id="RU000488"/>
    </source>
</evidence>
<dbReference type="EMBL" id="WEIV01025736">
    <property type="protein sequence ID" value="NWI59503.1"/>
    <property type="molecule type" value="Genomic_DNA"/>
</dbReference>
<evidence type="ECO:0000313" key="14">
    <source>
        <dbReference type="Proteomes" id="UP000642973"/>
    </source>
</evidence>
<keyword evidence="6" id="KW-0999">Mitochondrion inner membrane</keyword>
<feature type="repeat" description="Solcar" evidence="11">
    <location>
        <begin position="71"/>
        <end position="172"/>
    </location>
</feature>
<accession>A0A851CTA6</accession>
<evidence type="ECO:0000256" key="9">
    <source>
        <dbReference type="ARBA" id="ARBA00023136"/>
    </source>
</evidence>
<feature type="repeat" description="Solcar" evidence="11">
    <location>
        <begin position="181"/>
        <end position="268"/>
    </location>
</feature>
<evidence type="ECO:0000256" key="8">
    <source>
        <dbReference type="ARBA" id="ARBA00023128"/>
    </source>
</evidence>
<keyword evidence="5" id="KW-0677">Repeat</keyword>
<dbReference type="AlphaFoldDB" id="A0A851CTA6"/>
<dbReference type="Gene3D" id="1.50.40.10">
    <property type="entry name" value="Mitochondrial carrier domain"/>
    <property type="match status" value="1"/>
</dbReference>
<evidence type="ECO:0000256" key="10">
    <source>
        <dbReference type="ARBA" id="ARBA00070488"/>
    </source>
</evidence>